<dbReference type="GO" id="GO:0005829">
    <property type="term" value="C:cytosol"/>
    <property type="evidence" value="ECO:0007669"/>
    <property type="project" value="TreeGrafter"/>
</dbReference>
<keyword evidence="3" id="KW-0966">Cell projection</keyword>
<proteinExistence type="predicted"/>
<keyword evidence="4" id="KW-1185">Reference proteome</keyword>
<dbReference type="InterPro" id="IPR002939">
    <property type="entry name" value="DnaJ_C"/>
</dbReference>
<dbReference type="PANTHER" id="PTHR24078:SF519">
    <property type="entry name" value="DNAJ HOMOLOG SUBFAMILY B MEMBER 13"/>
    <property type="match status" value="1"/>
</dbReference>
<dbReference type="EMBL" id="GG663742">
    <property type="protein sequence ID" value="EEH55459.1"/>
    <property type="molecule type" value="Genomic_DNA"/>
</dbReference>
<dbReference type="PROSITE" id="PS50076">
    <property type="entry name" value="DNAJ_2"/>
    <property type="match status" value="1"/>
</dbReference>
<keyword evidence="3" id="KW-0969">Cilium</keyword>
<dbReference type="PROSITE" id="PS00636">
    <property type="entry name" value="DNAJ_1"/>
    <property type="match status" value="1"/>
</dbReference>
<evidence type="ECO:0000313" key="3">
    <source>
        <dbReference type="EMBL" id="EEH55459.1"/>
    </source>
</evidence>
<dbReference type="GO" id="GO:0051082">
    <property type="term" value="F:unfolded protein binding"/>
    <property type="evidence" value="ECO:0007669"/>
    <property type="project" value="InterPro"/>
</dbReference>
<evidence type="ECO:0000256" key="1">
    <source>
        <dbReference type="ARBA" id="ARBA00023186"/>
    </source>
</evidence>
<protein>
    <submittedName>
        <fullName evidence="3">Flagellar radial spoke protein</fullName>
    </submittedName>
</protein>
<organism evidence="4">
    <name type="scientific">Micromonas pusilla (strain CCMP1545)</name>
    <name type="common">Picoplanktonic green alga</name>
    <dbReference type="NCBI Taxonomy" id="564608"/>
    <lineage>
        <taxon>Eukaryota</taxon>
        <taxon>Viridiplantae</taxon>
        <taxon>Chlorophyta</taxon>
        <taxon>Mamiellophyceae</taxon>
        <taxon>Mamiellales</taxon>
        <taxon>Mamiellaceae</taxon>
        <taxon>Micromonas</taxon>
    </lineage>
</organism>
<dbReference type="Gene3D" id="1.10.287.110">
    <property type="entry name" value="DnaJ domain"/>
    <property type="match status" value="1"/>
</dbReference>
<dbReference type="FunFam" id="2.60.260.20:FF:000013">
    <property type="entry name" value="DnaJ subfamily B member 11"/>
    <property type="match status" value="1"/>
</dbReference>
<dbReference type="AlphaFoldDB" id="C1MXG6"/>
<gene>
    <name evidence="3" type="primary">RSP9</name>
    <name evidence="3" type="ORF">MICPUCDRAFT_19233</name>
</gene>
<dbReference type="GO" id="GO:0006457">
    <property type="term" value="P:protein folding"/>
    <property type="evidence" value="ECO:0007669"/>
    <property type="project" value="InterPro"/>
</dbReference>
<dbReference type="SMART" id="SM00271">
    <property type="entry name" value="DnaJ"/>
    <property type="match status" value="1"/>
</dbReference>
<dbReference type="InterPro" id="IPR008971">
    <property type="entry name" value="HSP40/DnaJ_pept-bd"/>
</dbReference>
<dbReference type="CDD" id="cd06257">
    <property type="entry name" value="DnaJ"/>
    <property type="match status" value="1"/>
</dbReference>
<reference evidence="3 4" key="1">
    <citation type="journal article" date="2009" name="Science">
        <title>Green evolution and dynamic adaptations revealed by genomes of the marine picoeukaryotes Micromonas.</title>
        <authorList>
            <person name="Worden A.Z."/>
            <person name="Lee J.H."/>
            <person name="Mock T."/>
            <person name="Rouze P."/>
            <person name="Simmons M.P."/>
            <person name="Aerts A.L."/>
            <person name="Allen A.E."/>
            <person name="Cuvelier M.L."/>
            <person name="Derelle E."/>
            <person name="Everett M.V."/>
            <person name="Foulon E."/>
            <person name="Grimwood J."/>
            <person name="Gundlach H."/>
            <person name="Henrissat B."/>
            <person name="Napoli C."/>
            <person name="McDonald S.M."/>
            <person name="Parker M.S."/>
            <person name="Rombauts S."/>
            <person name="Salamov A."/>
            <person name="Von Dassow P."/>
            <person name="Badger J.H."/>
            <person name="Coutinho P.M."/>
            <person name="Demir E."/>
            <person name="Dubchak I."/>
            <person name="Gentemann C."/>
            <person name="Eikrem W."/>
            <person name="Gready J.E."/>
            <person name="John U."/>
            <person name="Lanier W."/>
            <person name="Lindquist E.A."/>
            <person name="Lucas S."/>
            <person name="Mayer K.F."/>
            <person name="Moreau H."/>
            <person name="Not F."/>
            <person name="Otillar R."/>
            <person name="Panaud O."/>
            <person name="Pangilinan J."/>
            <person name="Paulsen I."/>
            <person name="Piegu B."/>
            <person name="Poliakov A."/>
            <person name="Robbens S."/>
            <person name="Schmutz J."/>
            <person name="Toulza E."/>
            <person name="Wyss T."/>
            <person name="Zelensky A."/>
            <person name="Zhou K."/>
            <person name="Armbrust E.V."/>
            <person name="Bhattacharya D."/>
            <person name="Goodenough U.W."/>
            <person name="Van de Peer Y."/>
            <person name="Grigoriev I.V."/>
        </authorList>
    </citation>
    <scope>NUCLEOTIDE SEQUENCE [LARGE SCALE GENOMIC DNA]</scope>
    <source>
        <strain evidence="3 4">CCMP1545</strain>
    </source>
</reference>
<dbReference type="FunFam" id="1.10.287.110:FF:000106">
    <property type="entry name" value="Putative heat shock protein-like protein"/>
    <property type="match status" value="1"/>
</dbReference>
<dbReference type="OMA" id="DQTHTFP"/>
<feature type="domain" description="J" evidence="2">
    <location>
        <begin position="2"/>
        <end position="66"/>
    </location>
</feature>
<dbReference type="Proteomes" id="UP000001876">
    <property type="component" value="Unassembled WGS sequence"/>
</dbReference>
<sequence>MDYYDELGLTASATDLDIKKAYRKLALMYHPDKDPTEDAALIFKRVAEAYDVLSDAKLKATFDVLGEEGLKRGVPDGKGGVRGGIYAFEVSPISVFETFFGTSNPYAALMDISAAFGALAEDDRAELGKQRTYDVGLTLEELHAGCQKTVRHVRRIQARSRDDGGDVEEEERALTLAVPPGCENGRRFVFEGEGNQRPGMEPGPVVYVAAALKHPIFTRTGDHLVYAAKIPLIDSLCGATLRIPTLDGRHLSLPVTEIVNTGDRKIVKGEGMPRADGQGKGDLVIVFDVLFPRTLTPAQKALMRASFFFPGKNPPATAHAAQVAFLNAANHGTHGWTLGYSK</sequence>
<dbReference type="InterPro" id="IPR036869">
    <property type="entry name" value="J_dom_sf"/>
</dbReference>
<dbReference type="eggNOG" id="KOG0714">
    <property type="taxonomic scope" value="Eukaryota"/>
</dbReference>
<dbReference type="InterPro" id="IPR051339">
    <property type="entry name" value="DnaJ_subfamily_B"/>
</dbReference>
<dbReference type="SUPFAM" id="SSF49493">
    <property type="entry name" value="HSP40/DnaJ peptide-binding domain"/>
    <property type="match status" value="2"/>
</dbReference>
<dbReference type="PRINTS" id="PR00625">
    <property type="entry name" value="JDOMAIN"/>
</dbReference>
<evidence type="ECO:0000259" key="2">
    <source>
        <dbReference type="PROSITE" id="PS50076"/>
    </source>
</evidence>
<dbReference type="GO" id="GO:0051087">
    <property type="term" value="F:protein-folding chaperone binding"/>
    <property type="evidence" value="ECO:0007669"/>
    <property type="project" value="TreeGrafter"/>
</dbReference>
<dbReference type="Pfam" id="PF01556">
    <property type="entry name" value="DnaJ_C"/>
    <property type="match status" value="1"/>
</dbReference>
<dbReference type="STRING" id="564608.C1MXG6"/>
<dbReference type="RefSeq" id="XP_003060690.1">
    <property type="nucleotide sequence ID" value="XM_003060644.1"/>
</dbReference>
<dbReference type="SUPFAM" id="SSF46565">
    <property type="entry name" value="Chaperone J-domain"/>
    <property type="match status" value="1"/>
</dbReference>
<dbReference type="Pfam" id="PF00226">
    <property type="entry name" value="DnaJ"/>
    <property type="match status" value="1"/>
</dbReference>
<dbReference type="PANTHER" id="PTHR24078">
    <property type="entry name" value="DNAJ HOMOLOG SUBFAMILY C MEMBER"/>
    <property type="match status" value="1"/>
</dbReference>
<dbReference type="OrthoDB" id="550424at2759"/>
<dbReference type="Gene3D" id="2.60.260.20">
    <property type="entry name" value="Urease metallochaperone UreE, N-terminal domain"/>
    <property type="match status" value="2"/>
</dbReference>
<keyword evidence="1" id="KW-0143">Chaperone</keyword>
<keyword evidence="3" id="KW-0282">Flagellum</keyword>
<accession>C1MXG6</accession>
<evidence type="ECO:0000313" key="4">
    <source>
        <dbReference type="Proteomes" id="UP000001876"/>
    </source>
</evidence>
<dbReference type="InterPro" id="IPR001623">
    <property type="entry name" value="DnaJ_domain"/>
</dbReference>
<dbReference type="GeneID" id="9685830"/>
<dbReference type="CDD" id="cd10747">
    <property type="entry name" value="DnaJ_C"/>
    <property type="match status" value="1"/>
</dbReference>
<name>C1MXG6_MICPC</name>
<dbReference type="InterPro" id="IPR018253">
    <property type="entry name" value="DnaJ_domain_CS"/>
</dbReference>
<dbReference type="KEGG" id="mpp:MICPUCDRAFT_19233"/>